<evidence type="ECO:0000313" key="4">
    <source>
        <dbReference type="Proteomes" id="UP000377595"/>
    </source>
</evidence>
<dbReference type="Proteomes" id="UP000377595">
    <property type="component" value="Unassembled WGS sequence"/>
</dbReference>
<dbReference type="PANTHER" id="PTHR47691">
    <property type="entry name" value="REGULATOR-RELATED"/>
    <property type="match status" value="1"/>
</dbReference>
<keyword evidence="4" id="KW-1185">Reference proteome</keyword>
<feature type="region of interest" description="Disordered" evidence="1">
    <location>
        <begin position="596"/>
        <end position="624"/>
    </location>
</feature>
<evidence type="ECO:0000259" key="2">
    <source>
        <dbReference type="Pfam" id="PF20703"/>
    </source>
</evidence>
<dbReference type="RefSeq" id="WP_155347987.1">
    <property type="nucleotide sequence ID" value="NZ_BAAAHM010000039.1"/>
</dbReference>
<dbReference type="InterPro" id="IPR019734">
    <property type="entry name" value="TPR_rpt"/>
</dbReference>
<dbReference type="InterPro" id="IPR011990">
    <property type="entry name" value="TPR-like_helical_dom_sf"/>
</dbReference>
<dbReference type="Pfam" id="PF13424">
    <property type="entry name" value="TPR_12"/>
    <property type="match status" value="1"/>
</dbReference>
<dbReference type="OrthoDB" id="3204522at2"/>
<dbReference type="InterPro" id="IPR049052">
    <property type="entry name" value="nSTAND1"/>
</dbReference>
<accession>A0A5M3XNZ2</accession>
<dbReference type="SUPFAM" id="SSF48452">
    <property type="entry name" value="TPR-like"/>
    <property type="match status" value="1"/>
</dbReference>
<evidence type="ECO:0000256" key="1">
    <source>
        <dbReference type="SAM" id="MobiDB-lite"/>
    </source>
</evidence>
<organism evidence="3 4">
    <name type="scientific">Acrocarpospora pleiomorpha</name>
    <dbReference type="NCBI Taxonomy" id="90975"/>
    <lineage>
        <taxon>Bacteria</taxon>
        <taxon>Bacillati</taxon>
        <taxon>Actinomycetota</taxon>
        <taxon>Actinomycetes</taxon>
        <taxon>Streptosporangiales</taxon>
        <taxon>Streptosporangiaceae</taxon>
        <taxon>Acrocarpospora</taxon>
    </lineage>
</organism>
<dbReference type="AlphaFoldDB" id="A0A5M3XNZ2"/>
<evidence type="ECO:0000313" key="3">
    <source>
        <dbReference type="EMBL" id="GES23067.1"/>
    </source>
</evidence>
<dbReference type="EMBL" id="BLAF01000038">
    <property type="protein sequence ID" value="GES23067.1"/>
    <property type="molecule type" value="Genomic_DNA"/>
</dbReference>
<feature type="domain" description="Novel STAND NTPase 1" evidence="2">
    <location>
        <begin position="5"/>
        <end position="267"/>
    </location>
</feature>
<name>A0A5M3XNZ2_9ACTN</name>
<gene>
    <name evidence="3" type="ORF">Aple_059660</name>
</gene>
<protein>
    <recommendedName>
        <fullName evidence="2">Novel STAND NTPase 1 domain-containing protein</fullName>
    </recommendedName>
</protein>
<dbReference type="Gene3D" id="1.25.40.10">
    <property type="entry name" value="Tetratricopeptide repeat domain"/>
    <property type="match status" value="1"/>
</dbReference>
<dbReference type="SMART" id="SM00028">
    <property type="entry name" value="TPR"/>
    <property type="match status" value="4"/>
</dbReference>
<comment type="caution">
    <text evidence="3">The sequence shown here is derived from an EMBL/GenBank/DDBJ whole genome shotgun (WGS) entry which is preliminary data.</text>
</comment>
<dbReference type="Pfam" id="PF13428">
    <property type="entry name" value="TPR_14"/>
    <property type="match status" value="1"/>
</dbReference>
<dbReference type="Pfam" id="PF20703">
    <property type="entry name" value="nSTAND1"/>
    <property type="match status" value="1"/>
</dbReference>
<reference evidence="3 4" key="1">
    <citation type="submission" date="2019-10" db="EMBL/GenBank/DDBJ databases">
        <title>Whole genome shotgun sequence of Acrocarpospora pleiomorpha NBRC 16267.</title>
        <authorList>
            <person name="Ichikawa N."/>
            <person name="Kimura A."/>
            <person name="Kitahashi Y."/>
            <person name="Komaki H."/>
            <person name="Oguchi A."/>
        </authorList>
    </citation>
    <scope>NUCLEOTIDE SEQUENCE [LARGE SCALE GENOMIC DNA]</scope>
    <source>
        <strain evidence="3 4">NBRC 16267</strain>
    </source>
</reference>
<proteinExistence type="predicted"/>
<sequence length="624" mass="67371">MNGSPYVGPRPFLRSEARLFFGREAEARSVQFDWLADRVTVLHGSAAVGKTSLLNAGVLPPMEQELQVVALPPSRVSLPARPLAAPPHNGYVYTVLSDWAGGMLPRPGSTVSEFLADRADGLGPAGRLLGAIDQFEEVFAAFPTRLAERTGLLSQLADALRAIPALNLLLLVRDDHLASVTACESLFRMPFTYRRLDALDEPAATEAIQGPTRGTSHEWAPDTVREIIGRLRASTYTDLLGNTATITTPLVEPLHLQIVCSELWDDPDQATTLDVRHAIARFYERAVRAAALETGLSEDSVRRWIESAFITEYGTRGTKLRGLASTADMPNALADALAERHVLTARSRLRSTWYQLSQDLMIDAVRQSNAAWFAVPHPAEPDEIRPADFADAAESAFGAGDFPGARRLASVAASRFAADGDTRRQAQAMALHGEIALIEGDLRTAGESFREALNGFESLADQVSTAKSMSALASVLASSGDHQAAADLYRQAVERNRADAEALIGYAQALWNLGSPADAEAFFTQALTTGRSTARALAGRGQVRVDLRLYDRALLDLDQALGHPLESEDEADVHSARAVALTELGHPDEARTAIEQAQRLAPDSPRVRERAARTRRPRAGGGSA</sequence>
<dbReference type="PANTHER" id="PTHR47691:SF3">
    <property type="entry name" value="HTH-TYPE TRANSCRIPTIONAL REGULATOR RV0890C-RELATED"/>
    <property type="match status" value="1"/>
</dbReference>